<dbReference type="AlphaFoldDB" id="A0A229X4J0"/>
<dbReference type="GO" id="GO:0005829">
    <property type="term" value="C:cytosol"/>
    <property type="evidence" value="ECO:0007669"/>
    <property type="project" value="TreeGrafter"/>
</dbReference>
<keyword evidence="4 6" id="KW-0418">Kinase</keyword>
<dbReference type="InterPro" id="IPR022672">
    <property type="entry name" value="Hexokinase_N"/>
</dbReference>
<keyword evidence="6" id="KW-0324">Glycolysis</keyword>
<name>A0A229X4J0_9EURO</name>
<keyword evidence="5 6" id="KW-0067">ATP-binding</keyword>
<keyword evidence="2 6" id="KW-0808">Transferase</keyword>
<dbReference type="EC" id="2.7.1.-" evidence="6"/>
<dbReference type="InterPro" id="IPR043129">
    <property type="entry name" value="ATPase_NBD"/>
</dbReference>
<dbReference type="PROSITE" id="PS51748">
    <property type="entry name" value="HEXOKINASE_2"/>
    <property type="match status" value="1"/>
</dbReference>
<dbReference type="Pfam" id="PF03727">
    <property type="entry name" value="Hexokinase_2"/>
    <property type="match status" value="1"/>
</dbReference>
<evidence type="ECO:0000313" key="9">
    <source>
        <dbReference type="EMBL" id="RLL95012.1"/>
    </source>
</evidence>
<dbReference type="GO" id="GO:0004340">
    <property type="term" value="F:glucokinase activity"/>
    <property type="evidence" value="ECO:0007669"/>
    <property type="project" value="TreeGrafter"/>
</dbReference>
<dbReference type="InterPro" id="IPR022673">
    <property type="entry name" value="Hexokinase_C"/>
</dbReference>
<protein>
    <recommendedName>
        <fullName evidence="6">Phosphotransferase</fullName>
        <ecNumber evidence="6">2.7.1.-</ecNumber>
    </recommendedName>
</protein>
<dbReference type="InterPro" id="IPR001312">
    <property type="entry name" value="Hexokinase"/>
</dbReference>
<evidence type="ECO:0000256" key="6">
    <source>
        <dbReference type="RuleBase" id="RU362007"/>
    </source>
</evidence>
<dbReference type="GO" id="GO:0005524">
    <property type="term" value="F:ATP binding"/>
    <property type="evidence" value="ECO:0007669"/>
    <property type="project" value="UniProtKB-UniRule"/>
</dbReference>
<dbReference type="GO" id="GO:0005536">
    <property type="term" value="F:D-glucose binding"/>
    <property type="evidence" value="ECO:0007669"/>
    <property type="project" value="InterPro"/>
</dbReference>
<reference evidence="9 10" key="1">
    <citation type="submission" date="2018-08" db="EMBL/GenBank/DDBJ databases">
        <title>Draft genome sequences of two Aspergillus turcosus clinical strains isolated from bronchoalveolar lavage fluid: one azole-susceptible and the other azole-resistant.</title>
        <authorList>
            <person name="Parent-Michaud M."/>
            <person name="Dufresne P.J."/>
            <person name="Fournier E."/>
            <person name="Martineau C."/>
            <person name="Moreira S."/>
            <person name="Perkins V."/>
            <person name="De Repentigny L."/>
            <person name="Dufresne S.F."/>
        </authorList>
    </citation>
    <scope>NUCLEOTIDE SEQUENCE [LARGE SCALE GENOMIC DNA]</scope>
    <source>
        <strain evidence="9">HMR AF 1038</strain>
    </source>
</reference>
<dbReference type="GO" id="GO:0006006">
    <property type="term" value="P:glucose metabolic process"/>
    <property type="evidence" value="ECO:0007669"/>
    <property type="project" value="TreeGrafter"/>
</dbReference>
<dbReference type="Proteomes" id="UP000215289">
    <property type="component" value="Unassembled WGS sequence"/>
</dbReference>
<evidence type="ECO:0000256" key="2">
    <source>
        <dbReference type="ARBA" id="ARBA00022679"/>
    </source>
</evidence>
<dbReference type="SUPFAM" id="SSF53067">
    <property type="entry name" value="Actin-like ATPase domain"/>
    <property type="match status" value="2"/>
</dbReference>
<keyword evidence="3 6" id="KW-0547">Nucleotide-binding</keyword>
<sequence>MAKAIHEQQRNPLAQAELIALEFDLSPEHVRRVTRHFVHQLRDGLANHRVWQLPSYVRSVPTGKEKGRFLAVDLGGSNCRICLVDLHGDSTFTVTQSKHSVPPDVMVNCSYRPLFGFLAQRIADFLDVHLDTASQSMYRLGFTFSFTCEQTSLAGGRLLHWDKGWDIPDAIGRDPCVMLQGAIDELGLPVVVTVLANDSVGTLLTRAYSSGLNASTLGAVIFGTGTNAAYVEKLSNVRRLGIKASADDIMVMNTEWGCLDDKMEVLPRTSFDDALDAASVDPGSQMFEKRVSGLYLGELLRLASVQLLQTNAFDMKVDKNSKVFKPGGIDCSFLSGLALVDPDGATKLIQDTLSAENVSQVDVQAIRLLATSIARRAARLAGAALAAIIIQSGRLEIPYKCSRQTTPIPIGRIGRFQHLVTLLWRRFLSCSGMSSLASKPLPRHTDPDTYLDEDIIDIGADGSLIKFYPGFEAEMRGAMRDVPEIGQAGERRIRIGLAKDGSGVGAALMAQAASQSDQKK</sequence>
<dbReference type="STRING" id="1245748.A0A229X4J0"/>
<evidence type="ECO:0000256" key="3">
    <source>
        <dbReference type="ARBA" id="ARBA00022741"/>
    </source>
</evidence>
<comment type="caution">
    <text evidence="9">The sequence shown here is derived from an EMBL/GenBank/DDBJ whole genome shotgun (WGS) entry which is preliminary data.</text>
</comment>
<evidence type="ECO:0000259" key="8">
    <source>
        <dbReference type="Pfam" id="PF03727"/>
    </source>
</evidence>
<dbReference type="OrthoDB" id="419537at2759"/>
<accession>A0A229X4J0</accession>
<feature type="domain" description="Hexokinase N-terminal" evidence="7">
    <location>
        <begin position="19"/>
        <end position="208"/>
    </location>
</feature>
<proteinExistence type="inferred from homology"/>
<evidence type="ECO:0000313" key="10">
    <source>
        <dbReference type="Proteomes" id="UP000215289"/>
    </source>
</evidence>
<dbReference type="Gene3D" id="3.30.420.40">
    <property type="match status" value="1"/>
</dbReference>
<dbReference type="PANTHER" id="PTHR19443:SF30">
    <property type="entry name" value="GLUCOKINASE-1-RELATED"/>
    <property type="match status" value="1"/>
</dbReference>
<dbReference type="Gene3D" id="3.40.367.20">
    <property type="match status" value="1"/>
</dbReference>
<organism evidence="9 10">
    <name type="scientific">Aspergillus turcosus</name>
    <dbReference type="NCBI Taxonomy" id="1245748"/>
    <lineage>
        <taxon>Eukaryota</taxon>
        <taxon>Fungi</taxon>
        <taxon>Dikarya</taxon>
        <taxon>Ascomycota</taxon>
        <taxon>Pezizomycotina</taxon>
        <taxon>Eurotiomycetes</taxon>
        <taxon>Eurotiomycetidae</taxon>
        <taxon>Eurotiales</taxon>
        <taxon>Aspergillaceae</taxon>
        <taxon>Aspergillus</taxon>
        <taxon>Aspergillus subgen. Fumigati</taxon>
    </lineage>
</organism>
<evidence type="ECO:0000256" key="5">
    <source>
        <dbReference type="ARBA" id="ARBA00022840"/>
    </source>
</evidence>
<evidence type="ECO:0000256" key="4">
    <source>
        <dbReference type="ARBA" id="ARBA00022777"/>
    </source>
</evidence>
<gene>
    <name evidence="9" type="ORF">CFD26_101823</name>
</gene>
<dbReference type="GO" id="GO:0006096">
    <property type="term" value="P:glycolytic process"/>
    <property type="evidence" value="ECO:0007669"/>
    <property type="project" value="UniProtKB-UniPathway"/>
</dbReference>
<dbReference type="GO" id="GO:0005739">
    <property type="term" value="C:mitochondrion"/>
    <property type="evidence" value="ECO:0007669"/>
    <property type="project" value="TreeGrafter"/>
</dbReference>
<dbReference type="GO" id="GO:0008865">
    <property type="term" value="F:fructokinase activity"/>
    <property type="evidence" value="ECO:0007669"/>
    <property type="project" value="TreeGrafter"/>
</dbReference>
<evidence type="ECO:0000256" key="1">
    <source>
        <dbReference type="ARBA" id="ARBA00009225"/>
    </source>
</evidence>
<dbReference type="EMBL" id="NIDN02000173">
    <property type="protein sequence ID" value="RLL95012.1"/>
    <property type="molecule type" value="Genomic_DNA"/>
</dbReference>
<keyword evidence="10" id="KW-1185">Reference proteome</keyword>
<dbReference type="PRINTS" id="PR00475">
    <property type="entry name" value="HEXOKINASE"/>
</dbReference>
<dbReference type="PANTHER" id="PTHR19443">
    <property type="entry name" value="HEXOKINASE"/>
    <property type="match status" value="1"/>
</dbReference>
<dbReference type="Pfam" id="PF00349">
    <property type="entry name" value="Hexokinase_1"/>
    <property type="match status" value="1"/>
</dbReference>
<comment type="similarity">
    <text evidence="1 6">Belongs to the hexokinase family.</text>
</comment>
<feature type="domain" description="Hexokinase C-terminal" evidence="8">
    <location>
        <begin position="219"/>
        <end position="510"/>
    </location>
</feature>
<dbReference type="UniPathway" id="UPA00109">
    <property type="reaction ID" value="UER00180"/>
</dbReference>
<evidence type="ECO:0000259" key="7">
    <source>
        <dbReference type="Pfam" id="PF00349"/>
    </source>
</evidence>
<dbReference type="GO" id="GO:0001678">
    <property type="term" value="P:intracellular glucose homeostasis"/>
    <property type="evidence" value="ECO:0007669"/>
    <property type="project" value="InterPro"/>
</dbReference>